<reference evidence="2" key="1">
    <citation type="submission" date="2020-02" db="EMBL/GenBank/DDBJ databases">
        <authorList>
            <person name="Meier V. D."/>
        </authorList>
    </citation>
    <scope>NUCLEOTIDE SEQUENCE</scope>
    <source>
        <strain evidence="2">AVDCRST_MAG13</strain>
    </source>
</reference>
<proteinExistence type="predicted"/>
<feature type="chain" id="PRO_5026787345" evidence="1">
    <location>
        <begin position="29"/>
        <end position="48"/>
    </location>
</feature>
<gene>
    <name evidence="2" type="ORF">AVDCRST_MAG13-2211</name>
</gene>
<organism evidence="2">
    <name type="scientific">uncultured Solirubrobacteraceae bacterium</name>
    <dbReference type="NCBI Taxonomy" id="1162706"/>
    <lineage>
        <taxon>Bacteria</taxon>
        <taxon>Bacillati</taxon>
        <taxon>Actinomycetota</taxon>
        <taxon>Thermoleophilia</taxon>
        <taxon>Solirubrobacterales</taxon>
        <taxon>Solirubrobacteraceae</taxon>
        <taxon>environmental samples</taxon>
    </lineage>
</organism>
<sequence length="48" mass="4773">MRLPAPALALLALTALLVAALCTTPASAAPPRVRVAWPEAAGAVVRPG</sequence>
<evidence type="ECO:0000256" key="1">
    <source>
        <dbReference type="SAM" id="SignalP"/>
    </source>
</evidence>
<feature type="non-terminal residue" evidence="2">
    <location>
        <position position="48"/>
    </location>
</feature>
<dbReference type="AlphaFoldDB" id="A0A6J4SIN5"/>
<dbReference type="EMBL" id="CADCVO010000355">
    <property type="protein sequence ID" value="CAA9500364.1"/>
    <property type="molecule type" value="Genomic_DNA"/>
</dbReference>
<accession>A0A6J4SIN5</accession>
<evidence type="ECO:0000313" key="2">
    <source>
        <dbReference type="EMBL" id="CAA9500364.1"/>
    </source>
</evidence>
<name>A0A6J4SIN5_9ACTN</name>
<protein>
    <submittedName>
        <fullName evidence="2">Uncharacterized protein</fullName>
    </submittedName>
</protein>
<feature type="signal peptide" evidence="1">
    <location>
        <begin position="1"/>
        <end position="28"/>
    </location>
</feature>
<keyword evidence="1" id="KW-0732">Signal</keyword>